<gene>
    <name evidence="3" type="ORF">E2K98_02515</name>
    <name evidence="2" type="ORF">RCG21_08345</name>
</gene>
<dbReference type="SUPFAM" id="SSF47413">
    <property type="entry name" value="lambda repressor-like DNA-binding domains"/>
    <property type="match status" value="1"/>
</dbReference>
<reference evidence="3 4" key="1">
    <citation type="submission" date="2019-03" db="EMBL/GenBank/DDBJ databases">
        <title>Bacillus niacini sp. nov. a Nicotinate-Metabolizing Mesophile Isolated from Soil.</title>
        <authorList>
            <person name="Zhang G."/>
        </authorList>
    </citation>
    <scope>NUCLEOTIDE SEQUENCE [LARGE SCALE GENOMIC DNA]</scope>
    <source>
        <strain evidence="3 4">WN066</strain>
    </source>
</reference>
<dbReference type="SMART" id="SM00530">
    <property type="entry name" value="HTH_XRE"/>
    <property type="match status" value="1"/>
</dbReference>
<dbReference type="AlphaFoldDB" id="A0A4R5VZQ3"/>
<dbReference type="PROSITE" id="PS50943">
    <property type="entry name" value="HTH_CROC1"/>
    <property type="match status" value="1"/>
</dbReference>
<evidence type="ECO:0000313" key="3">
    <source>
        <dbReference type="EMBL" id="TDK65131.1"/>
    </source>
</evidence>
<dbReference type="Proteomes" id="UP001178888">
    <property type="component" value="Unassembled WGS sequence"/>
</dbReference>
<accession>A0A4R5VZQ3</accession>
<dbReference type="CDD" id="cd00093">
    <property type="entry name" value="HTH_XRE"/>
    <property type="match status" value="1"/>
</dbReference>
<dbReference type="Pfam" id="PF01381">
    <property type="entry name" value="HTH_3"/>
    <property type="match status" value="1"/>
</dbReference>
<dbReference type="EMBL" id="SMYO01000001">
    <property type="protein sequence ID" value="TDK65131.1"/>
    <property type="molecule type" value="Genomic_DNA"/>
</dbReference>
<dbReference type="EMBL" id="JAVGVR010000001">
    <property type="protein sequence ID" value="MDQ6596388.1"/>
    <property type="molecule type" value="Genomic_DNA"/>
</dbReference>
<dbReference type="InterPro" id="IPR001387">
    <property type="entry name" value="Cro/C1-type_HTH"/>
</dbReference>
<dbReference type="Proteomes" id="UP000295132">
    <property type="component" value="Unassembled WGS sequence"/>
</dbReference>
<proteinExistence type="predicted"/>
<dbReference type="RefSeq" id="WP_133332710.1">
    <property type="nucleotide sequence ID" value="NZ_JAVGVR010000001.1"/>
</dbReference>
<dbReference type="InterPro" id="IPR010982">
    <property type="entry name" value="Lambda_DNA-bd_dom_sf"/>
</dbReference>
<evidence type="ECO:0000259" key="1">
    <source>
        <dbReference type="PROSITE" id="PS50943"/>
    </source>
</evidence>
<organism evidence="3 4">
    <name type="scientific">Bacillus salipaludis</name>
    <dbReference type="NCBI Taxonomy" id="2547811"/>
    <lineage>
        <taxon>Bacteria</taxon>
        <taxon>Bacillati</taxon>
        <taxon>Bacillota</taxon>
        <taxon>Bacilli</taxon>
        <taxon>Bacillales</taxon>
        <taxon>Bacillaceae</taxon>
        <taxon>Bacillus</taxon>
    </lineage>
</organism>
<sequence length="115" mass="13027">MLQNIGQRIRTIRTQKGITLNEFAKRLDVSAGYLSNLETGKTETIPLSLLETLQKELMLLPVESDDEVLSETSLRLNRATKELALLENQNPEAAEYLVSSLEHGINWFLTNKNKN</sequence>
<evidence type="ECO:0000313" key="5">
    <source>
        <dbReference type="Proteomes" id="UP001178888"/>
    </source>
</evidence>
<feature type="domain" description="HTH cro/C1-type" evidence="1">
    <location>
        <begin position="9"/>
        <end position="64"/>
    </location>
</feature>
<comment type="caution">
    <text evidence="3">The sequence shown here is derived from an EMBL/GenBank/DDBJ whole genome shotgun (WGS) entry which is preliminary data.</text>
</comment>
<protein>
    <submittedName>
        <fullName evidence="2">Helix-turn-helix transcriptional regulator</fullName>
    </submittedName>
    <submittedName>
        <fullName evidence="3">XRE family transcriptional regulator</fullName>
    </submittedName>
</protein>
<dbReference type="GO" id="GO:0003677">
    <property type="term" value="F:DNA binding"/>
    <property type="evidence" value="ECO:0007669"/>
    <property type="project" value="InterPro"/>
</dbReference>
<reference evidence="2" key="2">
    <citation type="submission" date="2023-08" db="EMBL/GenBank/DDBJ databases">
        <title>Nitrogen cycling bacteria in agricultural field soils.</title>
        <authorList>
            <person name="Jang J."/>
        </authorList>
    </citation>
    <scope>NUCLEOTIDE SEQUENCE</scope>
    <source>
        <strain evidence="2">PS3-36</strain>
    </source>
</reference>
<evidence type="ECO:0000313" key="4">
    <source>
        <dbReference type="Proteomes" id="UP000295132"/>
    </source>
</evidence>
<keyword evidence="5" id="KW-1185">Reference proteome</keyword>
<evidence type="ECO:0000313" key="2">
    <source>
        <dbReference type="EMBL" id="MDQ6596388.1"/>
    </source>
</evidence>
<name>A0A4R5VZQ3_9BACI</name>
<dbReference type="Gene3D" id="1.10.260.40">
    <property type="entry name" value="lambda repressor-like DNA-binding domains"/>
    <property type="match status" value="1"/>
</dbReference>